<feature type="compositionally biased region" description="Polar residues" evidence="1">
    <location>
        <begin position="351"/>
        <end position="366"/>
    </location>
</feature>
<dbReference type="EnsemblMetazoa" id="XM_050662118.1">
    <property type="protein sequence ID" value="XP_050518075.1"/>
    <property type="gene ID" value="LOC126892553"/>
</dbReference>
<dbReference type="AlphaFoldDB" id="A0A6P7GUL5"/>
<feature type="compositionally biased region" description="Low complexity" evidence="1">
    <location>
        <begin position="276"/>
        <end position="300"/>
    </location>
</feature>
<reference evidence="2" key="2">
    <citation type="submission" date="2025-05" db="UniProtKB">
        <authorList>
            <consortium name="EnsemblMetazoa"/>
        </authorList>
    </citation>
    <scope>IDENTIFICATION</scope>
</reference>
<evidence type="ECO:0000256" key="1">
    <source>
        <dbReference type="SAM" id="MobiDB-lite"/>
    </source>
</evidence>
<dbReference type="Proteomes" id="UP001652700">
    <property type="component" value="Unplaced"/>
</dbReference>
<proteinExistence type="predicted"/>
<feature type="region of interest" description="Disordered" evidence="1">
    <location>
        <begin position="272"/>
        <end position="312"/>
    </location>
</feature>
<keyword evidence="3" id="KW-1185">Reference proteome</keyword>
<feature type="compositionally biased region" description="Polar residues" evidence="1">
    <location>
        <begin position="112"/>
        <end position="127"/>
    </location>
</feature>
<accession>A0A6P7GUL5</accession>
<feature type="region of interest" description="Disordered" evidence="1">
    <location>
        <begin position="341"/>
        <end position="366"/>
    </location>
</feature>
<feature type="region of interest" description="Disordered" evidence="1">
    <location>
        <begin position="112"/>
        <end position="204"/>
    </location>
</feature>
<evidence type="ECO:0000313" key="3">
    <source>
        <dbReference type="Proteomes" id="UP001652700"/>
    </source>
</evidence>
<dbReference type="InParanoid" id="A0A6P7GUL5"/>
<feature type="compositionally biased region" description="Polar residues" evidence="1">
    <location>
        <begin position="49"/>
        <end position="58"/>
    </location>
</feature>
<feature type="region of interest" description="Disordered" evidence="1">
    <location>
        <begin position="232"/>
        <end position="252"/>
    </location>
</feature>
<feature type="compositionally biased region" description="Polar residues" evidence="1">
    <location>
        <begin position="178"/>
        <end position="188"/>
    </location>
</feature>
<feature type="compositionally biased region" description="Basic residues" evidence="1">
    <location>
        <begin position="241"/>
        <end position="250"/>
    </location>
</feature>
<name>A0A6P7GUL5_DIAVI</name>
<gene>
    <name evidence="4" type="primary">LOC114340952</name>
</gene>
<organism evidence="4">
    <name type="scientific">Diabrotica virgifera virgifera</name>
    <name type="common">western corn rootworm</name>
    <dbReference type="NCBI Taxonomy" id="50390"/>
    <lineage>
        <taxon>Eukaryota</taxon>
        <taxon>Metazoa</taxon>
        <taxon>Ecdysozoa</taxon>
        <taxon>Arthropoda</taxon>
        <taxon>Hexapoda</taxon>
        <taxon>Insecta</taxon>
        <taxon>Pterygota</taxon>
        <taxon>Neoptera</taxon>
        <taxon>Endopterygota</taxon>
        <taxon>Coleoptera</taxon>
        <taxon>Polyphaga</taxon>
        <taxon>Cucujiformia</taxon>
        <taxon>Chrysomeloidea</taxon>
        <taxon>Chrysomelidae</taxon>
        <taxon>Galerucinae</taxon>
        <taxon>Diabroticina</taxon>
        <taxon>Diabroticites</taxon>
        <taxon>Diabrotica</taxon>
    </lineage>
</organism>
<reference evidence="4" key="1">
    <citation type="submission" date="2025-04" db="UniProtKB">
        <authorList>
            <consortium name="RefSeq"/>
        </authorList>
    </citation>
    <scope>IDENTIFICATION</scope>
    <source>
        <tissue evidence="4">Whole insect</tissue>
    </source>
</reference>
<dbReference type="RefSeq" id="XP_028147530.1">
    <property type="nucleotide sequence ID" value="XM_028291729.1"/>
</dbReference>
<sequence>MKASIKTARRVGPPPRKSEDIYKKEVVTKLHAKVDKTVPYSNKRRDTSKNNACSSSRTPNKDVRTISLEIPVLGLERAVVWPRTPSKLKLRKRIIKNSIKEEDELESINNVVQMSEGKQSSNENEVTPSVIMRKPSSSISTQNKYSKASVKSNKEHQVPPNSEVKVGDNASKGDDSSMLDNTIKSTVDTTKRRDGSMLDNTSKSTVDGTRVLSNQIVHVNYETTVVKNIPSGTSRIPTPKKNQKVIPKKKQPSDLKVSEIWKSKKTNKLTKEEIESMSSLASSSKLGSGVIKKSSSSVTKQRPALKTDVKTKESVEKSLRNQKNLSAQKLSYVFKSSQQAISNRGKEKSGISKQKVSNPTKVNQSRSYLKPNTINEEIKQTSKGDVTFKNDKDIDKLLKNVNDMKNFIKEIPVPKKKNGVDTYNKKL</sequence>
<evidence type="ECO:0000313" key="2">
    <source>
        <dbReference type="EnsemblMetazoa" id="XP_050518075.1"/>
    </source>
</evidence>
<evidence type="ECO:0000313" key="4">
    <source>
        <dbReference type="RefSeq" id="XP_028147530.1"/>
    </source>
</evidence>
<protein>
    <submittedName>
        <fullName evidence="4">Uncharacterized protein LOC114340952</fullName>
    </submittedName>
</protein>
<feature type="region of interest" description="Disordered" evidence="1">
    <location>
        <begin position="36"/>
        <end position="60"/>
    </location>
</feature>
<feature type="compositionally biased region" description="Polar residues" evidence="1">
    <location>
        <begin position="135"/>
        <end position="151"/>
    </location>
</feature>